<evidence type="ECO:0000313" key="8">
    <source>
        <dbReference type="Proteomes" id="UP000198415"/>
    </source>
</evidence>
<name>A0A238V2G2_9ACTN</name>
<evidence type="ECO:0000259" key="6">
    <source>
        <dbReference type="PROSITE" id="PS51755"/>
    </source>
</evidence>
<dbReference type="GO" id="GO:0003677">
    <property type="term" value="F:DNA binding"/>
    <property type="evidence" value="ECO:0007669"/>
    <property type="project" value="UniProtKB-UniRule"/>
</dbReference>
<dbReference type="EMBL" id="FZNR01000001">
    <property type="protein sequence ID" value="SNR28620.1"/>
    <property type="molecule type" value="Genomic_DNA"/>
</dbReference>
<feature type="DNA-binding region" description="OmpR/PhoB-type" evidence="5">
    <location>
        <begin position="9"/>
        <end position="120"/>
    </location>
</feature>
<dbReference type="GO" id="GO:0000160">
    <property type="term" value="P:phosphorelay signal transduction system"/>
    <property type="evidence" value="ECO:0007669"/>
    <property type="project" value="InterPro"/>
</dbReference>
<dbReference type="SUPFAM" id="SSF52540">
    <property type="entry name" value="P-loop containing nucleoside triphosphate hydrolases"/>
    <property type="match status" value="1"/>
</dbReference>
<dbReference type="InterPro" id="IPR005158">
    <property type="entry name" value="BTAD"/>
</dbReference>
<dbReference type="InterPro" id="IPR027417">
    <property type="entry name" value="P-loop_NTPase"/>
</dbReference>
<organism evidence="7 8">
    <name type="scientific">Actinoplanes regularis</name>
    <dbReference type="NCBI Taxonomy" id="52697"/>
    <lineage>
        <taxon>Bacteria</taxon>
        <taxon>Bacillati</taxon>
        <taxon>Actinomycetota</taxon>
        <taxon>Actinomycetes</taxon>
        <taxon>Micromonosporales</taxon>
        <taxon>Micromonosporaceae</taxon>
        <taxon>Actinoplanes</taxon>
    </lineage>
</organism>
<evidence type="ECO:0000256" key="1">
    <source>
        <dbReference type="ARBA" id="ARBA00005820"/>
    </source>
</evidence>
<dbReference type="InterPro" id="IPR011990">
    <property type="entry name" value="TPR-like_helical_dom_sf"/>
</dbReference>
<feature type="domain" description="OmpR/PhoB-type" evidence="6">
    <location>
        <begin position="9"/>
        <end position="120"/>
    </location>
</feature>
<dbReference type="InterPro" id="IPR016032">
    <property type="entry name" value="Sig_transdc_resp-reg_C-effctor"/>
</dbReference>
<dbReference type="InterPro" id="IPR001867">
    <property type="entry name" value="OmpR/PhoB-type_DNA-bd"/>
</dbReference>
<dbReference type="Gene3D" id="1.25.40.10">
    <property type="entry name" value="Tetratricopeptide repeat domain"/>
    <property type="match status" value="1"/>
</dbReference>
<keyword evidence="3 5" id="KW-0238">DNA-binding</keyword>
<dbReference type="PANTHER" id="PTHR35807">
    <property type="entry name" value="TRANSCRIPTIONAL REGULATOR REDD-RELATED"/>
    <property type="match status" value="1"/>
</dbReference>
<evidence type="ECO:0000256" key="4">
    <source>
        <dbReference type="ARBA" id="ARBA00023163"/>
    </source>
</evidence>
<accession>A0A238V2G2</accession>
<dbReference type="GO" id="GO:0006355">
    <property type="term" value="P:regulation of DNA-templated transcription"/>
    <property type="evidence" value="ECO:0007669"/>
    <property type="project" value="InterPro"/>
</dbReference>
<comment type="similarity">
    <text evidence="1">Belongs to the AfsR/DnrI/RedD regulatory family.</text>
</comment>
<protein>
    <submittedName>
        <fullName evidence="7">DNA-binding transcriptional activator of the SARP family</fullName>
    </submittedName>
</protein>
<dbReference type="Pfam" id="PF00486">
    <property type="entry name" value="Trans_reg_C"/>
    <property type="match status" value="1"/>
</dbReference>
<keyword evidence="8" id="KW-1185">Reference proteome</keyword>
<dbReference type="SMART" id="SM00862">
    <property type="entry name" value="Trans_reg_C"/>
    <property type="match status" value="1"/>
</dbReference>
<dbReference type="InterPro" id="IPR051677">
    <property type="entry name" value="AfsR-DnrI-RedD_regulator"/>
</dbReference>
<dbReference type="Proteomes" id="UP000198415">
    <property type="component" value="Unassembled WGS sequence"/>
</dbReference>
<evidence type="ECO:0000313" key="7">
    <source>
        <dbReference type="EMBL" id="SNR28620.1"/>
    </source>
</evidence>
<dbReference type="SUPFAM" id="SSF48452">
    <property type="entry name" value="TPR-like"/>
    <property type="match status" value="1"/>
</dbReference>
<dbReference type="AlphaFoldDB" id="A0A238V2G2"/>
<evidence type="ECO:0000256" key="2">
    <source>
        <dbReference type="ARBA" id="ARBA00023015"/>
    </source>
</evidence>
<keyword evidence="2" id="KW-0805">Transcription regulation</keyword>
<gene>
    <name evidence="7" type="ORF">SAMN06264365_101578</name>
</gene>
<reference evidence="7 8" key="1">
    <citation type="submission" date="2017-06" db="EMBL/GenBank/DDBJ databases">
        <authorList>
            <person name="Kim H.J."/>
            <person name="Triplett B.A."/>
        </authorList>
    </citation>
    <scope>NUCLEOTIDE SEQUENCE [LARGE SCALE GENOMIC DNA]</scope>
    <source>
        <strain evidence="7 8">DSM 43151</strain>
    </source>
</reference>
<sequence length="595" mass="63288">MMLRSAAASQLRSVSGDDHDVRLGVKVLGQLTVTDGDGSVLPASELPRRARQVLAVLAARHDRIQSKDALADAVWGEDLPGNHAGALEHYVSVIRRRLQPQGSPATWFIVTRSGGYLFDTSRAALDIAELRQLVRKLDTLCPGEPEELQVHEEILGLARDLPFPEDPYAEWAEPIRTEVSIAAVNALLRVAAAALTDDAPRSLRLANEAIELNPFLESGYQAAMNAAVAMGRPDDALRIFERCRQVLDRELGVAPSAELAVIKQSVLAGRAPAAESAPAPIPASAPAPVVTRPSERFLGRLTEIRLMVEPGTPPVVHFVGPSGAGKSAFLAELGRHTPGRIGIGNAGPAVGVLRLSWLRSVLTDLDAAPETIEAVDRALPDHPLCQADLELIAETFDRPEPVYLAIDDALGLDTASVAELAWLNGHCPGLRIVLTYDYPSQLSGQPLAGLGTPVVMRLDPLTVQELEPLGDPCVLQLTGGIPALVAVFRRPPAVAGAVAMQVARRRTEWMPPPAWELLRLCAALGDLGAAELTALTGKPVTEVLTCVDALVHAHLLRECPDGRVGHASSLVRDAVAAQISGATVLYLRKQLAAAA</sequence>
<evidence type="ECO:0000256" key="3">
    <source>
        <dbReference type="ARBA" id="ARBA00023125"/>
    </source>
</evidence>
<dbReference type="SMART" id="SM01043">
    <property type="entry name" value="BTAD"/>
    <property type="match status" value="1"/>
</dbReference>
<dbReference type="CDD" id="cd00383">
    <property type="entry name" value="trans_reg_C"/>
    <property type="match status" value="1"/>
</dbReference>
<keyword evidence="4" id="KW-0804">Transcription</keyword>
<dbReference type="Pfam" id="PF03704">
    <property type="entry name" value="BTAD"/>
    <property type="match status" value="1"/>
</dbReference>
<dbReference type="SUPFAM" id="SSF46894">
    <property type="entry name" value="C-terminal effector domain of the bipartite response regulators"/>
    <property type="match status" value="1"/>
</dbReference>
<dbReference type="PANTHER" id="PTHR35807:SF1">
    <property type="entry name" value="TRANSCRIPTIONAL REGULATOR REDD"/>
    <property type="match status" value="1"/>
</dbReference>
<dbReference type="Gene3D" id="1.10.10.10">
    <property type="entry name" value="Winged helix-like DNA-binding domain superfamily/Winged helix DNA-binding domain"/>
    <property type="match status" value="1"/>
</dbReference>
<dbReference type="PROSITE" id="PS51755">
    <property type="entry name" value="OMPR_PHOB"/>
    <property type="match status" value="1"/>
</dbReference>
<dbReference type="InterPro" id="IPR036388">
    <property type="entry name" value="WH-like_DNA-bd_sf"/>
</dbReference>
<evidence type="ECO:0000256" key="5">
    <source>
        <dbReference type="PROSITE-ProRule" id="PRU01091"/>
    </source>
</evidence>
<proteinExistence type="inferred from homology"/>